<dbReference type="PROSITE" id="PS50181">
    <property type="entry name" value="FBOX"/>
    <property type="match status" value="1"/>
</dbReference>
<proteinExistence type="predicted"/>
<name>A0ABR4IH77_9EURO</name>
<feature type="domain" description="F-box" evidence="1">
    <location>
        <begin position="194"/>
        <end position="244"/>
    </location>
</feature>
<reference evidence="2 3" key="1">
    <citation type="submission" date="2024-07" db="EMBL/GenBank/DDBJ databases">
        <title>Section-level genome sequencing and comparative genomics of Aspergillus sections Usti and Cavernicolus.</title>
        <authorList>
            <consortium name="Lawrence Berkeley National Laboratory"/>
            <person name="Nybo J.L."/>
            <person name="Vesth T.C."/>
            <person name="Theobald S."/>
            <person name="Frisvad J.C."/>
            <person name="Larsen T.O."/>
            <person name="Kjaerboelling I."/>
            <person name="Rothschild-Mancinelli K."/>
            <person name="Lyhne E.K."/>
            <person name="Kogle M.E."/>
            <person name="Barry K."/>
            <person name="Clum A."/>
            <person name="Na H."/>
            <person name="Ledsgaard L."/>
            <person name="Lin J."/>
            <person name="Lipzen A."/>
            <person name="Kuo A."/>
            <person name="Riley R."/>
            <person name="Mondo S."/>
            <person name="Labutti K."/>
            <person name="Haridas S."/>
            <person name="Pangalinan J."/>
            <person name="Salamov A.A."/>
            <person name="Simmons B.A."/>
            <person name="Magnuson J.K."/>
            <person name="Chen J."/>
            <person name="Drula E."/>
            <person name="Henrissat B."/>
            <person name="Wiebenga A."/>
            <person name="Lubbers R.J."/>
            <person name="Gomes A.C."/>
            <person name="Makela M.R."/>
            <person name="Stajich J."/>
            <person name="Grigoriev I.V."/>
            <person name="Mortensen U.H."/>
            <person name="De Vries R.P."/>
            <person name="Baker S.E."/>
            <person name="Andersen M.R."/>
        </authorList>
    </citation>
    <scope>NUCLEOTIDE SEQUENCE [LARGE SCALE GENOMIC DNA]</scope>
    <source>
        <strain evidence="2 3">CBS 123904</strain>
    </source>
</reference>
<keyword evidence="3" id="KW-1185">Reference proteome</keyword>
<evidence type="ECO:0000313" key="2">
    <source>
        <dbReference type="EMBL" id="KAL2827110.1"/>
    </source>
</evidence>
<comment type="caution">
    <text evidence="2">The sequence shown here is derived from an EMBL/GenBank/DDBJ whole genome shotgun (WGS) entry which is preliminary data.</text>
</comment>
<dbReference type="InterPro" id="IPR056021">
    <property type="entry name" value="DUF7600"/>
</dbReference>
<organism evidence="2 3">
    <name type="scientific">Aspergillus pseudoustus</name>
    <dbReference type="NCBI Taxonomy" id="1810923"/>
    <lineage>
        <taxon>Eukaryota</taxon>
        <taxon>Fungi</taxon>
        <taxon>Dikarya</taxon>
        <taxon>Ascomycota</taxon>
        <taxon>Pezizomycotina</taxon>
        <taxon>Eurotiomycetes</taxon>
        <taxon>Eurotiomycetidae</taxon>
        <taxon>Eurotiales</taxon>
        <taxon>Aspergillaceae</taxon>
        <taxon>Aspergillus</taxon>
        <taxon>Aspergillus subgen. Nidulantes</taxon>
    </lineage>
</organism>
<dbReference type="SUPFAM" id="SSF81383">
    <property type="entry name" value="F-box domain"/>
    <property type="match status" value="1"/>
</dbReference>
<evidence type="ECO:0000313" key="3">
    <source>
        <dbReference type="Proteomes" id="UP001610446"/>
    </source>
</evidence>
<sequence>MPKDLEWHQELRVCTNHQGHNGNEPWLFAGSAVLRGVGFVDYSIGRVIAPLNHEHTYKDQHARLTDFTPFNDPGFRTWSVIFHASCWDILLQRVPKGLPDIAKFSNLVFQALFCTTWGRYRYIRPGHDFGGASQFRSPVGNPIQRMTDQGSRWLLGSPAQFRDVPEMLSSLPKASQLFTEQPANMLTQRPLLPDDIFSSLPAEILYPILSILSSPDIQHLRFASRYMAAMINPVSLPQSFWRSRFYADFEMGFASPVQLASSHDWREAYFALKRALNDISDSGSDSDSDVSRVKNRRRIWNLAGANAALLTQFMMGWTSRATLGECVIRKIRVWTVMFNSQEFISGLQFRLASYSDQTVTDRSLVFISPRPNQVVEIPSSSRISALELALCFRGVTGVRIIVEGAEHCGLETRLVGDVGNRTADIGFGKLTFDRGNAQQLQVVAALDAFKIIALGVSEPGGLNPESARGGSHRSGCGRPLTREKRYPCPVIPTPIRWFTPSLNMDFGGPGGQRLVHLTRTVTHLLDDSSPIDTGTACGRLSISVAAHLVSPLGSNLITLRLEPL</sequence>
<dbReference type="InterPro" id="IPR036047">
    <property type="entry name" value="F-box-like_dom_sf"/>
</dbReference>
<evidence type="ECO:0000259" key="1">
    <source>
        <dbReference type="PROSITE" id="PS50181"/>
    </source>
</evidence>
<protein>
    <recommendedName>
        <fullName evidence="1">F-box domain-containing protein</fullName>
    </recommendedName>
</protein>
<dbReference type="Gene3D" id="1.20.1280.50">
    <property type="match status" value="1"/>
</dbReference>
<accession>A0ABR4IH77</accession>
<dbReference type="Proteomes" id="UP001610446">
    <property type="component" value="Unassembled WGS sequence"/>
</dbReference>
<dbReference type="EMBL" id="JBFXLU010000410">
    <property type="protein sequence ID" value="KAL2827110.1"/>
    <property type="molecule type" value="Genomic_DNA"/>
</dbReference>
<gene>
    <name evidence="2" type="ORF">BJY01DRAFT_262145</name>
</gene>
<dbReference type="InterPro" id="IPR001810">
    <property type="entry name" value="F-box_dom"/>
</dbReference>
<dbReference type="Pfam" id="PF24539">
    <property type="entry name" value="DUF7600"/>
    <property type="match status" value="1"/>
</dbReference>